<keyword evidence="2" id="KW-0472">Membrane</keyword>
<dbReference type="Proteomes" id="UP000193922">
    <property type="component" value="Unassembled WGS sequence"/>
</dbReference>
<evidence type="ECO:0008006" key="5">
    <source>
        <dbReference type="Google" id="ProtNLM"/>
    </source>
</evidence>
<organism evidence="3 4">
    <name type="scientific">Linderina pennispora</name>
    <dbReference type="NCBI Taxonomy" id="61395"/>
    <lineage>
        <taxon>Eukaryota</taxon>
        <taxon>Fungi</taxon>
        <taxon>Fungi incertae sedis</taxon>
        <taxon>Zoopagomycota</taxon>
        <taxon>Kickxellomycotina</taxon>
        <taxon>Kickxellomycetes</taxon>
        <taxon>Kickxellales</taxon>
        <taxon>Kickxellaceae</taxon>
        <taxon>Linderina</taxon>
    </lineage>
</organism>
<evidence type="ECO:0000313" key="3">
    <source>
        <dbReference type="EMBL" id="ORX67386.1"/>
    </source>
</evidence>
<feature type="transmembrane region" description="Helical" evidence="2">
    <location>
        <begin position="70"/>
        <end position="92"/>
    </location>
</feature>
<evidence type="ECO:0000256" key="2">
    <source>
        <dbReference type="SAM" id="Phobius"/>
    </source>
</evidence>
<reference evidence="3 4" key="1">
    <citation type="submission" date="2016-07" db="EMBL/GenBank/DDBJ databases">
        <title>Pervasive Adenine N6-methylation of Active Genes in Fungi.</title>
        <authorList>
            <consortium name="DOE Joint Genome Institute"/>
            <person name="Mondo S.J."/>
            <person name="Dannebaum R.O."/>
            <person name="Kuo R.C."/>
            <person name="Labutti K."/>
            <person name="Haridas S."/>
            <person name="Kuo A."/>
            <person name="Salamov A."/>
            <person name="Ahrendt S.R."/>
            <person name="Lipzen A."/>
            <person name="Sullivan W."/>
            <person name="Andreopoulos W.B."/>
            <person name="Clum A."/>
            <person name="Lindquist E."/>
            <person name="Daum C."/>
            <person name="Ramamoorthy G.K."/>
            <person name="Gryganskyi A."/>
            <person name="Culley D."/>
            <person name="Magnuson J.K."/>
            <person name="James T.Y."/>
            <person name="O'Malley M.A."/>
            <person name="Stajich J.E."/>
            <person name="Spatafora J.W."/>
            <person name="Visel A."/>
            <person name="Grigoriev I.V."/>
        </authorList>
    </citation>
    <scope>NUCLEOTIDE SEQUENCE [LARGE SCALE GENOMIC DNA]</scope>
    <source>
        <strain evidence="3 4">ATCC 12442</strain>
    </source>
</reference>
<accession>A0A1Y1W2A6</accession>
<sequence length="98" mass="11300">MTMPTSASTPRGAGTARTNAPNPLWEQSPPTRRKRFSLQTRHNNNSKRCVHGVVGYHVCFTRIRSPVRSWMNAFLCIIFLLWNGLFMLFHFYCVDNSP</sequence>
<feature type="region of interest" description="Disordered" evidence="1">
    <location>
        <begin position="1"/>
        <end position="35"/>
    </location>
</feature>
<keyword evidence="2" id="KW-0812">Transmembrane</keyword>
<keyword evidence="4" id="KW-1185">Reference proteome</keyword>
<comment type="caution">
    <text evidence="3">The sequence shown here is derived from an EMBL/GenBank/DDBJ whole genome shotgun (WGS) entry which is preliminary data.</text>
</comment>
<dbReference type="RefSeq" id="XP_040741273.1">
    <property type="nucleotide sequence ID" value="XM_040891652.1"/>
</dbReference>
<dbReference type="OrthoDB" id="10541691at2759"/>
<dbReference type="EMBL" id="MCFD01000012">
    <property type="protein sequence ID" value="ORX67386.1"/>
    <property type="molecule type" value="Genomic_DNA"/>
</dbReference>
<evidence type="ECO:0000256" key="1">
    <source>
        <dbReference type="SAM" id="MobiDB-lite"/>
    </source>
</evidence>
<gene>
    <name evidence="3" type="ORF">DL89DRAFT_43219</name>
</gene>
<keyword evidence="2" id="KW-1133">Transmembrane helix</keyword>
<proteinExistence type="predicted"/>
<evidence type="ECO:0000313" key="4">
    <source>
        <dbReference type="Proteomes" id="UP000193922"/>
    </source>
</evidence>
<protein>
    <recommendedName>
        <fullName evidence="5">Transmembrane protein</fullName>
    </recommendedName>
</protein>
<dbReference type="AlphaFoldDB" id="A0A1Y1W2A6"/>
<name>A0A1Y1W2A6_9FUNG</name>
<dbReference type="GeneID" id="63808300"/>